<keyword evidence="1" id="KW-0418">Kinase</keyword>
<dbReference type="STRING" id="693.AKJ17_11005"/>
<dbReference type="OrthoDB" id="5500241at2"/>
<dbReference type="Proteomes" id="UP000037515">
    <property type="component" value="Unassembled WGS sequence"/>
</dbReference>
<dbReference type="PATRIC" id="fig|693.5.peg.2255"/>
<protein>
    <submittedName>
        <fullName evidence="1">Glycerol kinase</fullName>
    </submittedName>
</protein>
<proteinExistence type="predicted"/>
<sequence length="288" mass="32974">MSDKISTTALAKLRSIEPKQLFAELKTAGYINRAEDSWVLTELGAKFGGEYVEHAKFGKFIVWPENLLIDSSATSGKTLSATQIGERFGLNAKKINQLLQELGWINRSKNGWQVSNSGLTVGGYQREDKESGQQFVVWHDSIVRNKRLKQSVLEFSGHDAEAHATDKSLSSFRQKFEAKHRTLDGHYVRSKGELIIDNWLYMNGIVHAYDRQLPIEPDVLSDFYLPQGKVYLQFWGRDNGTISDKEREQIRSIYQAHQFELIEVFPEEIDQLDNVLPSKLREYGIKAY</sequence>
<keyword evidence="1" id="KW-0808">Transferase</keyword>
<gene>
    <name evidence="1" type="ORF">AKJ17_11005</name>
</gene>
<dbReference type="EMBL" id="LHPJ01000008">
    <property type="protein sequence ID" value="KOO03079.1"/>
    <property type="molecule type" value="Genomic_DNA"/>
</dbReference>
<keyword evidence="2" id="KW-1185">Reference proteome</keyword>
<dbReference type="RefSeq" id="WP_053395864.1">
    <property type="nucleotide sequence ID" value="NZ_LHPJ01000008.1"/>
</dbReference>
<name>A0A0M0HLZ2_VIBNE</name>
<organism evidence="1 2">
    <name type="scientific">Vibrio nereis</name>
    <dbReference type="NCBI Taxonomy" id="693"/>
    <lineage>
        <taxon>Bacteria</taxon>
        <taxon>Pseudomonadati</taxon>
        <taxon>Pseudomonadota</taxon>
        <taxon>Gammaproteobacteria</taxon>
        <taxon>Vibrionales</taxon>
        <taxon>Vibrionaceae</taxon>
        <taxon>Vibrio</taxon>
    </lineage>
</organism>
<evidence type="ECO:0000313" key="1">
    <source>
        <dbReference type="EMBL" id="KOO03079.1"/>
    </source>
</evidence>
<accession>A0A0M0HLZ2</accession>
<reference evidence="2" key="1">
    <citation type="submission" date="2015-08" db="EMBL/GenBank/DDBJ databases">
        <title>Vibrio galatheae sp. nov., a novel member of the Vibrionaceae family isolated from the Solomon Islands.</title>
        <authorList>
            <person name="Giubergia S."/>
            <person name="Machado H."/>
            <person name="Mateiu R.V."/>
            <person name="Gram L."/>
        </authorList>
    </citation>
    <scope>NUCLEOTIDE SEQUENCE [LARGE SCALE GENOMIC DNA]</scope>
    <source>
        <strain evidence="2">DSM 19584</strain>
    </source>
</reference>
<dbReference type="AlphaFoldDB" id="A0A0M0HLZ2"/>
<evidence type="ECO:0000313" key="2">
    <source>
        <dbReference type="Proteomes" id="UP000037515"/>
    </source>
</evidence>
<comment type="caution">
    <text evidence="1">The sequence shown here is derived from an EMBL/GenBank/DDBJ whole genome shotgun (WGS) entry which is preliminary data.</text>
</comment>
<dbReference type="GO" id="GO:0016301">
    <property type="term" value="F:kinase activity"/>
    <property type="evidence" value="ECO:0007669"/>
    <property type="project" value="UniProtKB-KW"/>
</dbReference>